<dbReference type="Gene3D" id="1.10.357.140">
    <property type="entry name" value="UbiA prenyltransferase"/>
    <property type="match status" value="1"/>
</dbReference>
<feature type="transmembrane region" description="Helical" evidence="14">
    <location>
        <begin position="317"/>
        <end position="338"/>
    </location>
</feature>
<feature type="transmembrane region" description="Helical" evidence="14">
    <location>
        <begin position="184"/>
        <end position="202"/>
    </location>
</feature>
<evidence type="ECO:0000256" key="11">
    <source>
        <dbReference type="ARBA" id="ARBA00030253"/>
    </source>
</evidence>
<gene>
    <name evidence="15" type="ORF">B0T25DRAFT_552466</name>
</gene>
<dbReference type="EMBL" id="JAUIQD010000006">
    <property type="protein sequence ID" value="KAK3346624.1"/>
    <property type="molecule type" value="Genomic_DNA"/>
</dbReference>
<keyword evidence="10 12" id="KW-0472">Membrane</keyword>
<dbReference type="InterPro" id="IPR044878">
    <property type="entry name" value="UbiA_sf"/>
</dbReference>
<comment type="caution">
    <text evidence="15">The sequence shown here is derived from an EMBL/GenBank/DDBJ whole genome shotgun (WGS) entry which is preliminary data.</text>
</comment>
<dbReference type="PANTHER" id="PTHR43448">
    <property type="entry name" value="PROTOHEME IX FARNESYLTRANSFERASE, MITOCHONDRIAL"/>
    <property type="match status" value="1"/>
</dbReference>
<dbReference type="Proteomes" id="UP001275084">
    <property type="component" value="Unassembled WGS sequence"/>
</dbReference>
<proteinExistence type="inferred from homology"/>
<dbReference type="PROSITE" id="PS00943">
    <property type="entry name" value="UBIA"/>
    <property type="match status" value="1"/>
</dbReference>
<dbReference type="CDD" id="cd13957">
    <property type="entry name" value="PT_UbiA_Cox10"/>
    <property type="match status" value="1"/>
</dbReference>
<evidence type="ECO:0000256" key="1">
    <source>
        <dbReference type="ARBA" id="ARBA00004013"/>
    </source>
</evidence>
<evidence type="ECO:0000256" key="6">
    <source>
        <dbReference type="ARBA" id="ARBA00022946"/>
    </source>
</evidence>
<keyword evidence="9 12" id="KW-0350">Heme biosynthesis</keyword>
<feature type="transmembrane region" description="Helical" evidence="14">
    <location>
        <begin position="461"/>
        <end position="479"/>
    </location>
</feature>
<organism evidence="15 16">
    <name type="scientific">Lasiosphaeria hispida</name>
    <dbReference type="NCBI Taxonomy" id="260671"/>
    <lineage>
        <taxon>Eukaryota</taxon>
        <taxon>Fungi</taxon>
        <taxon>Dikarya</taxon>
        <taxon>Ascomycota</taxon>
        <taxon>Pezizomycotina</taxon>
        <taxon>Sordariomycetes</taxon>
        <taxon>Sordariomycetidae</taxon>
        <taxon>Sordariales</taxon>
        <taxon>Lasiosphaeriaceae</taxon>
        <taxon>Lasiosphaeria</taxon>
    </lineage>
</organism>
<keyword evidence="16" id="KW-1185">Reference proteome</keyword>
<comment type="subcellular location">
    <subcellularLocation>
        <location evidence="2">Mitochondrion membrane</location>
        <topology evidence="2">Multi-pass membrane protein</topology>
    </subcellularLocation>
</comment>
<evidence type="ECO:0000256" key="8">
    <source>
        <dbReference type="ARBA" id="ARBA00023128"/>
    </source>
</evidence>
<dbReference type="AlphaFoldDB" id="A0AAJ0MB94"/>
<dbReference type="InterPro" id="IPR006369">
    <property type="entry name" value="Protohaem_IX_farnesylTrfase"/>
</dbReference>
<keyword evidence="6" id="KW-0809">Transit peptide</keyword>
<feature type="transmembrane region" description="Helical" evidence="14">
    <location>
        <begin position="292"/>
        <end position="310"/>
    </location>
</feature>
<dbReference type="GO" id="GO:0008495">
    <property type="term" value="F:protoheme IX farnesyltransferase activity"/>
    <property type="evidence" value="ECO:0007669"/>
    <property type="project" value="InterPro"/>
</dbReference>
<feature type="compositionally biased region" description="Low complexity" evidence="13">
    <location>
        <begin position="98"/>
        <end position="111"/>
    </location>
</feature>
<dbReference type="EC" id="2.5.1.-" evidence="12"/>
<dbReference type="PIRSF" id="PIRSF001773">
    <property type="entry name" value="COX10"/>
    <property type="match status" value="1"/>
</dbReference>
<evidence type="ECO:0000256" key="4">
    <source>
        <dbReference type="ARBA" id="ARBA00022679"/>
    </source>
</evidence>
<dbReference type="FunFam" id="1.10.357.140:FF:000004">
    <property type="entry name" value="Protoheme IX farnesyltransferase, mitochondrial"/>
    <property type="match status" value="1"/>
</dbReference>
<evidence type="ECO:0000256" key="7">
    <source>
        <dbReference type="ARBA" id="ARBA00022989"/>
    </source>
</evidence>
<evidence type="ECO:0000256" key="12">
    <source>
        <dbReference type="PIRNR" id="PIRNR001773"/>
    </source>
</evidence>
<comment type="function">
    <text evidence="1 12">Converts protoheme IX and farnesyl diphosphate to heme O.</text>
</comment>
<reference evidence="15" key="2">
    <citation type="submission" date="2023-06" db="EMBL/GenBank/DDBJ databases">
        <authorList>
            <consortium name="Lawrence Berkeley National Laboratory"/>
            <person name="Haridas S."/>
            <person name="Hensen N."/>
            <person name="Bonometti L."/>
            <person name="Westerberg I."/>
            <person name="Brannstrom I.O."/>
            <person name="Guillou S."/>
            <person name="Cros-Aarteil S."/>
            <person name="Calhoun S."/>
            <person name="Kuo A."/>
            <person name="Mondo S."/>
            <person name="Pangilinan J."/>
            <person name="Riley R."/>
            <person name="Labutti K."/>
            <person name="Andreopoulos B."/>
            <person name="Lipzen A."/>
            <person name="Chen C."/>
            <person name="Yanf M."/>
            <person name="Daum C."/>
            <person name="Ng V."/>
            <person name="Clum A."/>
            <person name="Steindorff A."/>
            <person name="Ohm R."/>
            <person name="Martin F."/>
            <person name="Silar P."/>
            <person name="Natvig D."/>
            <person name="Lalanne C."/>
            <person name="Gautier V."/>
            <person name="Ament-Velasquez S.L."/>
            <person name="Kruys A."/>
            <person name="Hutchinson M.I."/>
            <person name="Powell A.J."/>
            <person name="Barry K."/>
            <person name="Miller A.N."/>
            <person name="Grigoriev I.V."/>
            <person name="Debuchy R."/>
            <person name="Gladieux P."/>
            <person name="Thoren M.H."/>
            <person name="Johannesson H."/>
        </authorList>
    </citation>
    <scope>NUCLEOTIDE SEQUENCE</scope>
    <source>
        <strain evidence="15">CBS 955.72</strain>
    </source>
</reference>
<keyword evidence="5 14" id="KW-0812">Transmembrane</keyword>
<evidence type="ECO:0000313" key="15">
    <source>
        <dbReference type="EMBL" id="KAK3346624.1"/>
    </source>
</evidence>
<feature type="compositionally biased region" description="Acidic residues" evidence="13">
    <location>
        <begin position="495"/>
        <end position="512"/>
    </location>
</feature>
<keyword evidence="7 14" id="KW-1133">Transmembrane helix</keyword>
<evidence type="ECO:0000256" key="9">
    <source>
        <dbReference type="ARBA" id="ARBA00023133"/>
    </source>
</evidence>
<evidence type="ECO:0000256" key="3">
    <source>
        <dbReference type="ARBA" id="ARBA00016335"/>
    </source>
</evidence>
<feature type="compositionally biased region" description="Polar residues" evidence="13">
    <location>
        <begin position="77"/>
        <end position="93"/>
    </location>
</feature>
<evidence type="ECO:0000256" key="14">
    <source>
        <dbReference type="SAM" id="Phobius"/>
    </source>
</evidence>
<reference evidence="15" key="1">
    <citation type="journal article" date="2023" name="Mol. Phylogenet. Evol.">
        <title>Genome-scale phylogeny and comparative genomics of the fungal order Sordariales.</title>
        <authorList>
            <person name="Hensen N."/>
            <person name="Bonometti L."/>
            <person name="Westerberg I."/>
            <person name="Brannstrom I.O."/>
            <person name="Guillou S."/>
            <person name="Cros-Aarteil S."/>
            <person name="Calhoun S."/>
            <person name="Haridas S."/>
            <person name="Kuo A."/>
            <person name="Mondo S."/>
            <person name="Pangilinan J."/>
            <person name="Riley R."/>
            <person name="LaButti K."/>
            <person name="Andreopoulos B."/>
            <person name="Lipzen A."/>
            <person name="Chen C."/>
            <person name="Yan M."/>
            <person name="Daum C."/>
            <person name="Ng V."/>
            <person name="Clum A."/>
            <person name="Steindorff A."/>
            <person name="Ohm R.A."/>
            <person name="Martin F."/>
            <person name="Silar P."/>
            <person name="Natvig D.O."/>
            <person name="Lalanne C."/>
            <person name="Gautier V."/>
            <person name="Ament-Velasquez S.L."/>
            <person name="Kruys A."/>
            <person name="Hutchinson M.I."/>
            <person name="Powell A.J."/>
            <person name="Barry K."/>
            <person name="Miller A.N."/>
            <person name="Grigoriev I.V."/>
            <person name="Debuchy R."/>
            <person name="Gladieux P."/>
            <person name="Hiltunen Thoren M."/>
            <person name="Johannesson H."/>
        </authorList>
    </citation>
    <scope>NUCLEOTIDE SEQUENCE</scope>
    <source>
        <strain evidence="15">CBS 955.72</strain>
    </source>
</reference>
<evidence type="ECO:0000313" key="16">
    <source>
        <dbReference type="Proteomes" id="UP001275084"/>
    </source>
</evidence>
<dbReference type="InterPro" id="IPR016315">
    <property type="entry name" value="Protohaem_IX_farnesylTrfase_mt"/>
</dbReference>
<dbReference type="GO" id="GO:0006784">
    <property type="term" value="P:heme A biosynthetic process"/>
    <property type="evidence" value="ECO:0007669"/>
    <property type="project" value="TreeGrafter"/>
</dbReference>
<dbReference type="InterPro" id="IPR030470">
    <property type="entry name" value="UbiA_prenylTrfase_CS"/>
</dbReference>
<evidence type="ECO:0000256" key="5">
    <source>
        <dbReference type="ARBA" id="ARBA00022692"/>
    </source>
</evidence>
<evidence type="ECO:0000256" key="2">
    <source>
        <dbReference type="ARBA" id="ARBA00004225"/>
    </source>
</evidence>
<feature type="transmembrane region" description="Helical" evidence="14">
    <location>
        <begin position="222"/>
        <end position="243"/>
    </location>
</feature>
<name>A0AAJ0MB94_9PEZI</name>
<dbReference type="NCBIfam" id="TIGR01473">
    <property type="entry name" value="cyoE_ctaB"/>
    <property type="match status" value="1"/>
</dbReference>
<dbReference type="InterPro" id="IPR000537">
    <property type="entry name" value="UbiA_prenyltransferase"/>
</dbReference>
<feature type="transmembrane region" description="Helical" evidence="14">
    <location>
        <begin position="264"/>
        <end position="286"/>
    </location>
</feature>
<sequence>MRPPVSGLRPGLENACWQCTQRAVLRHERRVFFSKSSLPRASAATVPVQRFSASYFLSNALLARVNGNQDARRLGNTVASSLDRSNDPATSTEAPRPARAADSTVATAAASLTPDNTLLPHRRRQAARRNAALPQTAPSDPNDAPTANLPPDASAALAAAAARHPADSLRRKLSALLSLSKPRLTVLVVLSAMVPYALYPVPAFLSSSVLHDAAPSLSPLTLLFLTTGTTLCSAAANALNMLYEPDTDAKMSRTRARPLVRRLLTTRAAVLFAVGCGLTGTGALYLGVNPTVAFLGALNIALYAGAYTPLKRLSAANTWVGAVIGGIPPLMGWAAGAGESATADGTWRELLFASDGSSVGGWLFAGVLFAWQFPHFMPLSWGIRDEYRAAGLRMLCWVNPARNGRVALRYSLVFIPLCIGLCAAGVTEWSFAVTSAPVNVWLAREAVRFWRLEGHKGSAKGLFWASVWHLPVVLVLALAQKKGMWGRVWRSVVGEPEEEEEEGEWEDDEEDQGGVVSERVL</sequence>
<feature type="region of interest" description="Disordered" evidence="13">
    <location>
        <begin position="77"/>
        <end position="159"/>
    </location>
</feature>
<dbReference type="PANTHER" id="PTHR43448:SF2">
    <property type="entry name" value="PROTOHEME IX FARNESYLTRANSFERASE, MITOCHONDRIAL"/>
    <property type="match status" value="1"/>
</dbReference>
<protein>
    <recommendedName>
        <fullName evidence="3 12">Protoheme IX farnesyltransferase, mitochondrial</fullName>
        <ecNumber evidence="12">2.5.1.-</ecNumber>
    </recommendedName>
    <alternativeName>
        <fullName evidence="11 12">Heme O synthase</fullName>
    </alternativeName>
</protein>
<keyword evidence="8 12" id="KW-0496">Mitochondrion</keyword>
<keyword evidence="4 12" id="KW-0808">Transferase</keyword>
<dbReference type="GO" id="GO:0031966">
    <property type="term" value="C:mitochondrial membrane"/>
    <property type="evidence" value="ECO:0007669"/>
    <property type="project" value="UniProtKB-SubCell"/>
</dbReference>
<evidence type="ECO:0000256" key="10">
    <source>
        <dbReference type="ARBA" id="ARBA00023136"/>
    </source>
</evidence>
<evidence type="ECO:0000256" key="13">
    <source>
        <dbReference type="SAM" id="MobiDB-lite"/>
    </source>
</evidence>
<comment type="similarity">
    <text evidence="12">Belongs to the ubiA prenyltransferase family.</text>
</comment>
<feature type="region of interest" description="Disordered" evidence="13">
    <location>
        <begin position="495"/>
        <end position="521"/>
    </location>
</feature>
<feature type="transmembrane region" description="Helical" evidence="14">
    <location>
        <begin position="412"/>
        <end position="432"/>
    </location>
</feature>
<dbReference type="Pfam" id="PF01040">
    <property type="entry name" value="UbiA"/>
    <property type="match status" value="1"/>
</dbReference>
<accession>A0AAJ0MB94</accession>